<keyword evidence="3" id="KW-1185">Reference proteome</keyword>
<dbReference type="Proteomes" id="UP001603978">
    <property type="component" value="Unassembled WGS sequence"/>
</dbReference>
<evidence type="ECO:0000313" key="2">
    <source>
        <dbReference type="EMBL" id="MFG1710716.1"/>
    </source>
</evidence>
<dbReference type="RefSeq" id="WP_393176756.1">
    <property type="nucleotide sequence ID" value="NZ_JBICRM010000055.1"/>
</dbReference>
<dbReference type="EMBL" id="JBICRM010000055">
    <property type="protein sequence ID" value="MFG1710716.1"/>
    <property type="molecule type" value="Genomic_DNA"/>
</dbReference>
<evidence type="ECO:0000313" key="3">
    <source>
        <dbReference type="Proteomes" id="UP001603978"/>
    </source>
</evidence>
<protein>
    <recommendedName>
        <fullName evidence="1">ATP-dependent DNA ligase family profile domain-containing protein</fullName>
    </recommendedName>
</protein>
<accession>A0ABW7ATI2</accession>
<gene>
    <name evidence="2" type="ORF">ACFLIM_46895</name>
</gene>
<comment type="caution">
    <text evidence="2">The sequence shown here is derived from an EMBL/GenBank/DDBJ whole genome shotgun (WGS) entry which is preliminary data.</text>
</comment>
<dbReference type="Pfam" id="PF01068">
    <property type="entry name" value="DNA_ligase_A_M"/>
    <property type="match status" value="1"/>
</dbReference>
<sequence length="81" mass="8900">MFASIPGAGVLALSMQTVDEHGARIWYARLHTAGVEGLMIKPARSRYEPGMQGWLKLNSVGVRARYRESSLRVRRSSGLAA</sequence>
<evidence type="ECO:0000259" key="1">
    <source>
        <dbReference type="Pfam" id="PF01068"/>
    </source>
</evidence>
<dbReference type="Gene3D" id="3.30.1490.70">
    <property type="match status" value="1"/>
</dbReference>
<reference evidence="2 3" key="1">
    <citation type="submission" date="2024-10" db="EMBL/GenBank/DDBJ databases">
        <authorList>
            <person name="Topkara A.R."/>
            <person name="Saygin H."/>
        </authorList>
    </citation>
    <scope>NUCLEOTIDE SEQUENCE [LARGE SCALE GENOMIC DNA]</scope>
    <source>
        <strain evidence="2 3">M3C6</strain>
    </source>
</reference>
<organism evidence="2 3">
    <name type="scientific">Nonomuraea marmarensis</name>
    <dbReference type="NCBI Taxonomy" id="3351344"/>
    <lineage>
        <taxon>Bacteria</taxon>
        <taxon>Bacillati</taxon>
        <taxon>Actinomycetota</taxon>
        <taxon>Actinomycetes</taxon>
        <taxon>Streptosporangiales</taxon>
        <taxon>Streptosporangiaceae</taxon>
        <taxon>Nonomuraea</taxon>
    </lineage>
</organism>
<dbReference type="SUPFAM" id="SSF56091">
    <property type="entry name" value="DNA ligase/mRNA capping enzyme, catalytic domain"/>
    <property type="match status" value="1"/>
</dbReference>
<feature type="domain" description="ATP-dependent DNA ligase family profile" evidence="1">
    <location>
        <begin position="6"/>
        <end position="57"/>
    </location>
</feature>
<dbReference type="InterPro" id="IPR012310">
    <property type="entry name" value="DNA_ligase_ATP-dep_cent"/>
</dbReference>
<name>A0ABW7ATI2_9ACTN</name>
<proteinExistence type="predicted"/>